<evidence type="ECO:0000256" key="7">
    <source>
        <dbReference type="ARBA" id="ARBA00022832"/>
    </source>
</evidence>
<evidence type="ECO:0000256" key="15">
    <source>
        <dbReference type="ARBA" id="ARBA00032120"/>
    </source>
</evidence>
<evidence type="ECO:0000256" key="21">
    <source>
        <dbReference type="ARBA" id="ARBA00041297"/>
    </source>
</evidence>
<dbReference type="PANTHER" id="PTHR43107:SF11">
    <property type="entry name" value="LONG-CHAIN FATTY ACID TRANSPORT PROTEIN 4"/>
    <property type="match status" value="1"/>
</dbReference>
<dbReference type="SUPFAM" id="SSF56801">
    <property type="entry name" value="Acetyl-CoA synthetase-like"/>
    <property type="match status" value="1"/>
</dbReference>
<dbReference type="GO" id="GO:0047676">
    <property type="term" value="F:arachidonate-CoA ligase activity"/>
    <property type="evidence" value="ECO:0007669"/>
    <property type="project" value="UniProtKB-EC"/>
</dbReference>
<evidence type="ECO:0000256" key="3">
    <source>
        <dbReference type="ARBA" id="ARBA00022448"/>
    </source>
</evidence>
<evidence type="ECO:0000313" key="24">
    <source>
        <dbReference type="EMBL" id="CAH2316238.1"/>
    </source>
</evidence>
<reference evidence="24" key="1">
    <citation type="submission" date="2022-03" db="EMBL/GenBank/DDBJ databases">
        <authorList>
            <person name="Alioto T."/>
            <person name="Alioto T."/>
            <person name="Gomez Garrido J."/>
        </authorList>
    </citation>
    <scope>NUCLEOTIDE SEQUENCE</scope>
</reference>
<keyword evidence="7" id="KW-0276">Fatty acid metabolism</keyword>
<feature type="domain" description="AMP-dependent synthetase/ligase" evidence="23">
    <location>
        <begin position="80"/>
        <end position="447"/>
    </location>
</feature>
<evidence type="ECO:0000256" key="5">
    <source>
        <dbReference type="ARBA" id="ARBA00022692"/>
    </source>
</evidence>
<keyword evidence="25" id="KW-1185">Reference proteome</keyword>
<evidence type="ECO:0000256" key="13">
    <source>
        <dbReference type="ARBA" id="ARBA00026113"/>
    </source>
</evidence>
<proteinExistence type="inferred from homology"/>
<comment type="catalytic activity">
    <reaction evidence="12">
        <text>(5Z,8Z,11Z,14Z)-eicosatetraenoate + ATP + CoA = (5Z,8Z,11Z,14Z)-eicosatetraenoyl-CoA + AMP + diphosphate</text>
        <dbReference type="Rhea" id="RHEA:19713"/>
        <dbReference type="ChEBI" id="CHEBI:30616"/>
        <dbReference type="ChEBI" id="CHEBI:32395"/>
        <dbReference type="ChEBI" id="CHEBI:33019"/>
        <dbReference type="ChEBI" id="CHEBI:57287"/>
        <dbReference type="ChEBI" id="CHEBI:57368"/>
        <dbReference type="ChEBI" id="CHEBI:456215"/>
        <dbReference type="EC" id="6.2.1.15"/>
    </reaction>
    <physiologicalReaction direction="left-to-right" evidence="12">
        <dbReference type="Rhea" id="RHEA:19714"/>
    </physiologicalReaction>
</comment>
<dbReference type="EC" id="6.2.1.3" evidence="14"/>
<keyword evidence="10" id="KW-0443">Lipid metabolism</keyword>
<evidence type="ECO:0000256" key="11">
    <source>
        <dbReference type="ARBA" id="ARBA00023136"/>
    </source>
</evidence>
<dbReference type="GO" id="GO:0001579">
    <property type="term" value="P:medium-chain fatty acid transport"/>
    <property type="evidence" value="ECO:0007669"/>
    <property type="project" value="TreeGrafter"/>
</dbReference>
<accession>A0AAD1T1R2</accession>
<comment type="catalytic activity">
    <reaction evidence="22">
        <text>tetracosanoate + ATP + CoA = tetracosanoyl-CoA + AMP + diphosphate</text>
        <dbReference type="Rhea" id="RHEA:33639"/>
        <dbReference type="ChEBI" id="CHEBI:30616"/>
        <dbReference type="ChEBI" id="CHEBI:31014"/>
        <dbReference type="ChEBI" id="CHEBI:33019"/>
        <dbReference type="ChEBI" id="CHEBI:57287"/>
        <dbReference type="ChEBI" id="CHEBI:65052"/>
        <dbReference type="ChEBI" id="CHEBI:456215"/>
    </reaction>
    <physiologicalReaction direction="left-to-right" evidence="22">
        <dbReference type="Rhea" id="RHEA:33640"/>
    </physiologicalReaction>
</comment>
<dbReference type="PROSITE" id="PS00213">
    <property type="entry name" value="LIPOCALIN"/>
    <property type="match status" value="1"/>
</dbReference>
<comment type="catalytic activity">
    <reaction evidence="16">
        <text>(9Z,12Z)-octadecadienoate(out) = (9Z,12Z)-octadecadienoate(in)</text>
        <dbReference type="Rhea" id="RHEA:45264"/>
        <dbReference type="ChEBI" id="CHEBI:30245"/>
    </reaction>
</comment>
<dbReference type="GO" id="GO:0005324">
    <property type="term" value="F:long-chain fatty acid transmembrane transporter activity"/>
    <property type="evidence" value="ECO:0007669"/>
    <property type="project" value="TreeGrafter"/>
</dbReference>
<dbReference type="GO" id="GO:0005886">
    <property type="term" value="C:plasma membrane"/>
    <property type="evidence" value="ECO:0007669"/>
    <property type="project" value="TreeGrafter"/>
</dbReference>
<dbReference type="EMBL" id="OW240920">
    <property type="protein sequence ID" value="CAH2316238.1"/>
    <property type="molecule type" value="Genomic_DNA"/>
</dbReference>
<evidence type="ECO:0000256" key="9">
    <source>
        <dbReference type="ARBA" id="ARBA00023055"/>
    </source>
</evidence>
<name>A0AAD1T1R2_PELCU</name>
<evidence type="ECO:0000256" key="6">
    <source>
        <dbReference type="ARBA" id="ARBA00022741"/>
    </source>
</evidence>
<evidence type="ECO:0000256" key="18">
    <source>
        <dbReference type="ARBA" id="ARBA00036233"/>
    </source>
</evidence>
<dbReference type="FunFam" id="3.40.50.12780:FF:000008">
    <property type="entry name" value="Long-chain fatty acid transport protein 4"/>
    <property type="match status" value="1"/>
</dbReference>
<dbReference type="EC" id="6.2.1.15" evidence="13"/>
<evidence type="ECO:0000256" key="14">
    <source>
        <dbReference type="ARBA" id="ARBA00026121"/>
    </source>
</evidence>
<evidence type="ECO:0000259" key="23">
    <source>
        <dbReference type="Pfam" id="PF00501"/>
    </source>
</evidence>
<gene>
    <name evidence="24" type="ORF">PECUL_23A016332</name>
</gene>
<dbReference type="PANTHER" id="PTHR43107">
    <property type="entry name" value="LONG-CHAIN FATTY ACID TRANSPORT PROTEIN"/>
    <property type="match status" value="1"/>
</dbReference>
<dbReference type="InterPro" id="IPR042099">
    <property type="entry name" value="ANL_N_sf"/>
</dbReference>
<protein>
    <recommendedName>
        <fullName evidence="15">Arachidonate--CoA ligase</fullName>
        <ecNumber evidence="13">6.2.1.15</ecNumber>
        <ecNumber evidence="14">6.2.1.3</ecNumber>
    </recommendedName>
    <alternativeName>
        <fullName evidence="21">Long-chain-fatty-acid--CoA ligase</fullName>
    </alternativeName>
</protein>
<dbReference type="Pfam" id="PF00501">
    <property type="entry name" value="AMP-binding"/>
    <property type="match status" value="1"/>
</dbReference>
<dbReference type="NCBIfam" id="NF006134">
    <property type="entry name" value="PRK08279.1"/>
    <property type="match status" value="1"/>
</dbReference>
<dbReference type="FunFam" id="3.30.300.30:FF:000002">
    <property type="entry name" value="Long-chain fatty acid transport protein 1"/>
    <property type="match status" value="1"/>
</dbReference>
<organism evidence="24 25">
    <name type="scientific">Pelobates cultripes</name>
    <name type="common">Western spadefoot toad</name>
    <dbReference type="NCBI Taxonomy" id="61616"/>
    <lineage>
        <taxon>Eukaryota</taxon>
        <taxon>Metazoa</taxon>
        <taxon>Chordata</taxon>
        <taxon>Craniata</taxon>
        <taxon>Vertebrata</taxon>
        <taxon>Euteleostomi</taxon>
        <taxon>Amphibia</taxon>
        <taxon>Batrachia</taxon>
        <taxon>Anura</taxon>
        <taxon>Pelobatoidea</taxon>
        <taxon>Pelobatidae</taxon>
        <taxon>Pelobates</taxon>
    </lineage>
</organism>
<evidence type="ECO:0000256" key="8">
    <source>
        <dbReference type="ARBA" id="ARBA00022989"/>
    </source>
</evidence>
<keyword evidence="5" id="KW-0812">Transmembrane</keyword>
<keyword evidence="8" id="KW-1133">Transmembrane helix</keyword>
<dbReference type="InterPro" id="IPR000873">
    <property type="entry name" value="AMP-dep_synth/lig_dom"/>
</dbReference>
<evidence type="ECO:0000256" key="20">
    <source>
        <dbReference type="ARBA" id="ARBA00036527"/>
    </source>
</evidence>
<dbReference type="GO" id="GO:0000166">
    <property type="term" value="F:nucleotide binding"/>
    <property type="evidence" value="ECO:0007669"/>
    <property type="project" value="UniProtKB-KW"/>
</dbReference>
<dbReference type="GO" id="GO:0044539">
    <property type="term" value="P:long-chain fatty acid import into cell"/>
    <property type="evidence" value="ECO:0007669"/>
    <property type="project" value="TreeGrafter"/>
</dbReference>
<evidence type="ECO:0000256" key="22">
    <source>
        <dbReference type="ARBA" id="ARBA00048666"/>
    </source>
</evidence>
<evidence type="ECO:0000256" key="2">
    <source>
        <dbReference type="ARBA" id="ARBA00006432"/>
    </source>
</evidence>
<dbReference type="GO" id="GO:0090434">
    <property type="term" value="F:oleoyl-CoA ligase activity"/>
    <property type="evidence" value="ECO:0007669"/>
    <property type="project" value="TreeGrafter"/>
</dbReference>
<evidence type="ECO:0000256" key="1">
    <source>
        <dbReference type="ARBA" id="ARBA00004308"/>
    </source>
</evidence>
<evidence type="ECO:0000256" key="10">
    <source>
        <dbReference type="ARBA" id="ARBA00023098"/>
    </source>
</evidence>
<keyword evidence="4" id="KW-0436">Ligase</keyword>
<dbReference type="InterPro" id="IPR045851">
    <property type="entry name" value="AMP-bd_C_sf"/>
</dbReference>
<dbReference type="InterPro" id="IPR020845">
    <property type="entry name" value="AMP-binding_CS"/>
</dbReference>
<evidence type="ECO:0000256" key="4">
    <source>
        <dbReference type="ARBA" id="ARBA00022598"/>
    </source>
</evidence>
<comment type="similarity">
    <text evidence="2">Belongs to the ATP-dependent AMP-binding enzyme family.</text>
</comment>
<dbReference type="InterPro" id="IPR022272">
    <property type="entry name" value="Lipocalin_CS"/>
</dbReference>
<comment type="subcellular location">
    <subcellularLocation>
        <location evidence="1">Endomembrane system</location>
    </subcellularLocation>
</comment>
<sequence>MLRAASCASLLLVLRAVVGLPWFQTIGAVLIFYLGSGGWKFMKIFCKTIRRDLHGAMTLVRVKLQVKKHLREKSTIPRIFKECVKRHPNKTALIFEGSGATWTFKELDDFSNAVANFLHAEGYRSGDVIGLFMENCNEYVGLWLGMAKIGVEAALINFNLRLDALEHCFSVSNSKAVVFGKEMSQAMSDVSSIMGKSVRLYCYGECDPAIVPSRTEFLAPLLQSASRLPPKDPGRGFTDKLFYIYTSGTTGLPKAAIVVHSRYFRMAALVFYGFGMRSDDVMYDCLPLYHSAGNIVGMGQCILNGMTVVIKKKFSASRFWDDCVKYNCTIVQYIGEICRYLLNQPVRDAEGKHRVRMALGNGLRPAIWTEFTSRFHIPQIAEFYGATECNCSLGNFDNNVGSCGFNSRILPFVYPIRLMKVNEETMELIRTPEGICIPCKPGEPGQLVGRIIQSDPLRRFDGYVNENATNKKIANNVFKRGDMAYLTGDVLVMDELGYMYFRDRTGDTFRWKGENVSTTEVEGTLSRLLGQADVVVYGVEVPGTEGRAGMASVADPNHQCDLDKFARDLKKALPGYAHPVFLRLLPEVNKTGTYKFQKTDMRKEGFNPRLVKDPLYVLDSQQGKYIPLDEEVYNKIQSGKFKL</sequence>
<comment type="catalytic activity">
    <reaction evidence="19">
        <text>a fatty acid(in) = a fatty acid(out)</text>
        <dbReference type="Rhea" id="RHEA:38879"/>
        <dbReference type="ChEBI" id="CHEBI:28868"/>
    </reaction>
</comment>
<dbReference type="AlphaFoldDB" id="A0AAD1T1R2"/>
<comment type="catalytic activity">
    <reaction evidence="18">
        <text>hexadecanoate(out) = hexadecanoate(in)</text>
        <dbReference type="Rhea" id="RHEA:45256"/>
        <dbReference type="ChEBI" id="CHEBI:7896"/>
    </reaction>
</comment>
<keyword evidence="9" id="KW-0445">Lipid transport</keyword>
<keyword evidence="6" id="KW-0547">Nucleotide-binding</keyword>
<evidence type="ECO:0000256" key="16">
    <source>
        <dbReference type="ARBA" id="ARBA00035842"/>
    </source>
</evidence>
<evidence type="ECO:0000256" key="12">
    <source>
        <dbReference type="ARBA" id="ARBA00024548"/>
    </source>
</evidence>
<dbReference type="Gene3D" id="3.40.50.12780">
    <property type="entry name" value="N-terminal domain of ligase-like"/>
    <property type="match status" value="1"/>
</dbReference>
<keyword evidence="3" id="KW-0813">Transport</keyword>
<keyword evidence="11" id="KW-0472">Membrane</keyword>
<dbReference type="Gene3D" id="3.30.300.30">
    <property type="match status" value="1"/>
</dbReference>
<comment type="catalytic activity">
    <reaction evidence="20">
        <text>a very long-chain fatty acid + ATP + CoA = a very long-chain fatty acyl-CoA + AMP + diphosphate</text>
        <dbReference type="Rhea" id="RHEA:54536"/>
        <dbReference type="ChEBI" id="CHEBI:30616"/>
        <dbReference type="ChEBI" id="CHEBI:33019"/>
        <dbReference type="ChEBI" id="CHEBI:57287"/>
        <dbReference type="ChEBI" id="CHEBI:58950"/>
        <dbReference type="ChEBI" id="CHEBI:138261"/>
        <dbReference type="ChEBI" id="CHEBI:456215"/>
    </reaction>
    <physiologicalReaction direction="left-to-right" evidence="20">
        <dbReference type="Rhea" id="RHEA:54537"/>
    </physiologicalReaction>
</comment>
<dbReference type="PROSITE" id="PS00455">
    <property type="entry name" value="AMP_BINDING"/>
    <property type="match status" value="1"/>
</dbReference>
<dbReference type="Proteomes" id="UP001295444">
    <property type="component" value="Chromosome 09"/>
</dbReference>
<evidence type="ECO:0000313" key="25">
    <source>
        <dbReference type="Proteomes" id="UP001295444"/>
    </source>
</evidence>
<evidence type="ECO:0000256" key="19">
    <source>
        <dbReference type="ARBA" id="ARBA00036271"/>
    </source>
</evidence>
<dbReference type="CDD" id="cd05939">
    <property type="entry name" value="hsFATP4_like"/>
    <property type="match status" value="1"/>
</dbReference>
<dbReference type="GO" id="GO:0005789">
    <property type="term" value="C:endoplasmic reticulum membrane"/>
    <property type="evidence" value="ECO:0007669"/>
    <property type="project" value="TreeGrafter"/>
</dbReference>
<evidence type="ECO:0000256" key="17">
    <source>
        <dbReference type="ARBA" id="ARBA00035938"/>
    </source>
</evidence>
<comment type="catalytic activity">
    <reaction evidence="17">
        <text>(9Z)-octadecenoate(out) = (9Z)-octadecenoate(in)</text>
        <dbReference type="Rhea" id="RHEA:33655"/>
        <dbReference type="ChEBI" id="CHEBI:30823"/>
    </reaction>
</comment>